<evidence type="ECO:0000313" key="11">
    <source>
        <dbReference type="Proteomes" id="UP000295301"/>
    </source>
</evidence>
<dbReference type="AlphaFoldDB" id="A0A4R5VIW3"/>
<accession>A0A4R5VIW3</accession>
<dbReference type="Proteomes" id="UP000295301">
    <property type="component" value="Unassembled WGS sequence"/>
</dbReference>
<feature type="domain" description="Tripartite ATP-independent periplasmic transporters DctQ component" evidence="9">
    <location>
        <begin position="27"/>
        <end position="84"/>
    </location>
</feature>
<evidence type="ECO:0000256" key="3">
    <source>
        <dbReference type="ARBA" id="ARBA00022475"/>
    </source>
</evidence>
<evidence type="ECO:0000256" key="4">
    <source>
        <dbReference type="ARBA" id="ARBA00022692"/>
    </source>
</evidence>
<comment type="caution">
    <text evidence="10">The sequence shown here is derived from an EMBL/GenBank/DDBJ whole genome shotgun (WGS) entry which is preliminary data.</text>
</comment>
<gene>
    <name evidence="10" type="ORF">E1832_00470</name>
</gene>
<protein>
    <recommendedName>
        <fullName evidence="7">TRAP transporter small permease protein</fullName>
    </recommendedName>
</protein>
<dbReference type="GO" id="GO:0022857">
    <property type="term" value="F:transmembrane transporter activity"/>
    <property type="evidence" value="ECO:0007669"/>
    <property type="project" value="UniProtKB-UniRule"/>
</dbReference>
<evidence type="ECO:0000256" key="1">
    <source>
        <dbReference type="ARBA" id="ARBA00004651"/>
    </source>
</evidence>
<feature type="transmembrane region" description="Helical" evidence="7">
    <location>
        <begin position="12"/>
        <end position="33"/>
    </location>
</feature>
<comment type="caution">
    <text evidence="7">Lacks conserved residue(s) required for the propagation of feature annotation.</text>
</comment>
<keyword evidence="2 7" id="KW-0813">Transport</keyword>
<dbReference type="RefSeq" id="WP_133357830.1">
    <property type="nucleotide sequence ID" value="NZ_SMUV01000024.1"/>
</dbReference>
<evidence type="ECO:0000256" key="7">
    <source>
        <dbReference type="RuleBase" id="RU369079"/>
    </source>
</evidence>
<comment type="subcellular location">
    <subcellularLocation>
        <location evidence="7">Cell inner membrane</location>
        <topology evidence="7">Multi-pass membrane protein</topology>
    </subcellularLocation>
    <subcellularLocation>
        <location evidence="1">Cell membrane</location>
        <topology evidence="1">Multi-pass membrane protein</topology>
    </subcellularLocation>
</comment>
<dbReference type="GO" id="GO:0005886">
    <property type="term" value="C:plasma membrane"/>
    <property type="evidence" value="ECO:0007669"/>
    <property type="project" value="UniProtKB-SubCell"/>
</dbReference>
<organism evidence="10 11">
    <name type="scientific">Antarcticimicrobium luteum</name>
    <dbReference type="NCBI Taxonomy" id="2547397"/>
    <lineage>
        <taxon>Bacteria</taxon>
        <taxon>Pseudomonadati</taxon>
        <taxon>Pseudomonadota</taxon>
        <taxon>Alphaproteobacteria</taxon>
        <taxon>Rhodobacterales</taxon>
        <taxon>Paracoccaceae</taxon>
        <taxon>Antarcticimicrobium</taxon>
    </lineage>
</organism>
<keyword evidence="7" id="KW-0997">Cell inner membrane</keyword>
<keyword evidence="5 7" id="KW-1133">Transmembrane helix</keyword>
<evidence type="ECO:0000256" key="6">
    <source>
        <dbReference type="ARBA" id="ARBA00023136"/>
    </source>
</evidence>
<keyword evidence="3" id="KW-1003">Cell membrane</keyword>
<proteinExistence type="inferred from homology"/>
<evidence type="ECO:0000256" key="8">
    <source>
        <dbReference type="SAM" id="MobiDB-lite"/>
    </source>
</evidence>
<reference evidence="10 11" key="1">
    <citation type="submission" date="2019-03" db="EMBL/GenBank/DDBJ databases">
        <title>Ruegeria lutea sp. nov., a novel strain, isolated from marine sediment, the Masan Bay, South Korea.</title>
        <authorList>
            <person name="Kim J."/>
            <person name="Kim D.-Y."/>
            <person name="Lee S.-S."/>
        </authorList>
    </citation>
    <scope>NUCLEOTIDE SEQUENCE [LARGE SCALE GENOMIC DNA]</scope>
    <source>
        <strain evidence="10 11">318-1</strain>
    </source>
</reference>
<comment type="similarity">
    <text evidence="7">Belongs to the TRAP transporter small permease family.</text>
</comment>
<keyword evidence="11" id="KW-1185">Reference proteome</keyword>
<keyword evidence="4 7" id="KW-0812">Transmembrane</keyword>
<evidence type="ECO:0000313" key="10">
    <source>
        <dbReference type="EMBL" id="TDK53398.1"/>
    </source>
</evidence>
<keyword evidence="6 7" id="KW-0472">Membrane</keyword>
<evidence type="ECO:0000259" key="9">
    <source>
        <dbReference type="Pfam" id="PF04290"/>
    </source>
</evidence>
<comment type="subunit">
    <text evidence="7">The complex comprises the extracytoplasmic solute receptor protein and the two transmembrane proteins.</text>
</comment>
<feature type="region of interest" description="Disordered" evidence="8">
    <location>
        <begin position="123"/>
        <end position="146"/>
    </location>
</feature>
<feature type="transmembrane region" description="Helical" evidence="7">
    <location>
        <begin position="53"/>
        <end position="70"/>
    </location>
</feature>
<dbReference type="EMBL" id="SMUV01000024">
    <property type="protein sequence ID" value="TDK53398.1"/>
    <property type="molecule type" value="Genomic_DNA"/>
</dbReference>
<dbReference type="Pfam" id="PF04290">
    <property type="entry name" value="DctQ"/>
    <property type="match status" value="1"/>
</dbReference>
<evidence type="ECO:0000256" key="2">
    <source>
        <dbReference type="ARBA" id="ARBA00022448"/>
    </source>
</evidence>
<comment type="function">
    <text evidence="7">Part of the tripartite ATP-independent periplasmic (TRAP) transport system.</text>
</comment>
<sequence length="146" mass="15917">MIALIDRLATLAAKATLWLAALLLLLMAIHITADVAMRNLFGAPIAGTLEFGTYYYMVAASFLALGYAQLRDHNISVDILVYSAPADDMNGRLVRTDQDKTVLDRVVIGHQHHGSRLPLHVRARPSATSMSPASRPLTRTAAKVRP</sequence>
<name>A0A4R5VIW3_9RHOB</name>
<dbReference type="InterPro" id="IPR055348">
    <property type="entry name" value="DctQ"/>
</dbReference>
<dbReference type="OrthoDB" id="4250245at2"/>
<evidence type="ECO:0000256" key="5">
    <source>
        <dbReference type="ARBA" id="ARBA00022989"/>
    </source>
</evidence>